<gene>
    <name evidence="6" type="ORF">VXJ25_08795</name>
</gene>
<dbReference type="Proteomes" id="UP001332931">
    <property type="component" value="Unassembled WGS sequence"/>
</dbReference>
<feature type="transmembrane region" description="Helical" evidence="4">
    <location>
        <begin position="12"/>
        <end position="36"/>
    </location>
</feature>
<feature type="transmembrane region" description="Helical" evidence="4">
    <location>
        <begin position="386"/>
        <end position="405"/>
    </location>
</feature>
<comment type="caution">
    <text evidence="6">The sequence shown here is derived from an EMBL/GenBank/DDBJ whole genome shotgun (WGS) entry which is preliminary data.</text>
</comment>
<evidence type="ECO:0000256" key="1">
    <source>
        <dbReference type="ARBA" id="ARBA00006739"/>
    </source>
</evidence>
<keyword evidence="2" id="KW-0328">Glycosyltransferase</keyword>
<feature type="transmembrane region" description="Helical" evidence="4">
    <location>
        <begin position="327"/>
        <end position="348"/>
    </location>
</feature>
<dbReference type="Gene3D" id="3.90.550.10">
    <property type="entry name" value="Spore Coat Polysaccharide Biosynthesis Protein SpsA, Chain A"/>
    <property type="match status" value="1"/>
</dbReference>
<feature type="transmembrane region" description="Helical" evidence="4">
    <location>
        <begin position="354"/>
        <end position="374"/>
    </location>
</feature>
<dbReference type="RefSeq" id="WP_330958842.1">
    <property type="nucleotide sequence ID" value="NZ_JAZGJQ010000012.1"/>
</dbReference>
<dbReference type="InterPro" id="IPR029044">
    <property type="entry name" value="Nucleotide-diphossugar_trans"/>
</dbReference>
<keyword evidence="7" id="KW-1185">Reference proteome</keyword>
<dbReference type="CDD" id="cd06423">
    <property type="entry name" value="CESA_like"/>
    <property type="match status" value="1"/>
</dbReference>
<reference evidence="6 7" key="1">
    <citation type="submission" date="2024-01" db="EMBL/GenBank/DDBJ databases">
        <title>Description of Olsenella sp. nov., isolated from pig feces.</title>
        <authorList>
            <person name="Chang Y.-H."/>
        </authorList>
    </citation>
    <scope>NUCLEOTIDE SEQUENCE [LARGE SCALE GENOMIC DNA]</scope>
    <source>
        <strain evidence="6 7">YH-ols2223</strain>
    </source>
</reference>
<feature type="domain" description="Glycosyltransferase 2-like" evidence="5">
    <location>
        <begin position="56"/>
        <end position="230"/>
    </location>
</feature>
<organism evidence="6 7">
    <name type="scientific">Olsenella absiana</name>
    <dbReference type="NCBI Taxonomy" id="3115222"/>
    <lineage>
        <taxon>Bacteria</taxon>
        <taxon>Bacillati</taxon>
        <taxon>Actinomycetota</taxon>
        <taxon>Coriobacteriia</taxon>
        <taxon>Coriobacteriales</taxon>
        <taxon>Atopobiaceae</taxon>
        <taxon>Olsenella</taxon>
    </lineage>
</organism>
<evidence type="ECO:0000259" key="5">
    <source>
        <dbReference type="Pfam" id="PF00535"/>
    </source>
</evidence>
<proteinExistence type="inferred from homology"/>
<dbReference type="PANTHER" id="PTHR43630">
    <property type="entry name" value="POLY-BETA-1,6-N-ACETYL-D-GLUCOSAMINE SYNTHASE"/>
    <property type="match status" value="1"/>
</dbReference>
<keyword evidence="4" id="KW-0812">Transmembrane</keyword>
<sequence>MTPQSVLNSFVFWSAWIIIPLIVEIVPSFASVIVLARRRFRDRKPAPDPSLWPEVSLIVPVYNSAETLEACLASIATGTYPAEQLRVFLVDNGSTDNSFEVFGRCQDRFPSLRMQWLSADQGKSKALNMALYNAEGKYIVNIDSDGVLEPNALMNLVRKFENHPETNCMTGAVLTRPPEIETTPTHGLHLLRRLEFVEYAQAFLAGRSYSSELNAIYTLSGAFSAFRKSAILKSHMYTTDTVSEDTDLTFQMRYIQHERVEMCDDAIFFVSPISGMNELYTQRQRWQRGTLEVARLFPQSELKLRRAFTDINVYTLVFDHTFAFPRLIWYVALLFLMAMNVSAQIILFSVLMIFALYVVESYLYFLCVLVLLRMDPPLRRFYLRQWWVVALLPFYNTLVFFFRVAGIINSVNTSAAWHTRDLAEEWSAFRHAFKATLDSGKDAYQRVYGFFNTSAQTSQAKGDES</sequence>
<evidence type="ECO:0000313" key="6">
    <source>
        <dbReference type="EMBL" id="MEE6148075.1"/>
    </source>
</evidence>
<comment type="similarity">
    <text evidence="1">Belongs to the glycosyltransferase 2 family.</text>
</comment>
<name>A0ABU7RBZ4_9ACTN</name>
<keyword evidence="4" id="KW-0472">Membrane</keyword>
<protein>
    <submittedName>
        <fullName evidence="6">TIGR03111 family XrtG-associated glycosyltransferase</fullName>
    </submittedName>
</protein>
<dbReference type="EMBL" id="JAZGJQ010000012">
    <property type="protein sequence ID" value="MEE6148075.1"/>
    <property type="molecule type" value="Genomic_DNA"/>
</dbReference>
<dbReference type="InterPro" id="IPR001173">
    <property type="entry name" value="Glyco_trans_2-like"/>
</dbReference>
<dbReference type="InterPro" id="IPR017542">
    <property type="entry name" value="XrtG-assoc_glycosyltfrase"/>
</dbReference>
<evidence type="ECO:0000256" key="2">
    <source>
        <dbReference type="ARBA" id="ARBA00022676"/>
    </source>
</evidence>
<keyword evidence="4" id="KW-1133">Transmembrane helix</keyword>
<dbReference type="PANTHER" id="PTHR43630:SF1">
    <property type="entry name" value="POLY-BETA-1,6-N-ACETYL-D-GLUCOSAMINE SYNTHASE"/>
    <property type="match status" value="1"/>
</dbReference>
<dbReference type="SUPFAM" id="SSF53448">
    <property type="entry name" value="Nucleotide-diphospho-sugar transferases"/>
    <property type="match status" value="1"/>
</dbReference>
<evidence type="ECO:0000313" key="7">
    <source>
        <dbReference type="Proteomes" id="UP001332931"/>
    </source>
</evidence>
<keyword evidence="3" id="KW-0808">Transferase</keyword>
<dbReference type="Pfam" id="PF00535">
    <property type="entry name" value="Glycos_transf_2"/>
    <property type="match status" value="1"/>
</dbReference>
<accession>A0ABU7RBZ4</accession>
<evidence type="ECO:0000256" key="3">
    <source>
        <dbReference type="ARBA" id="ARBA00022679"/>
    </source>
</evidence>
<evidence type="ECO:0000256" key="4">
    <source>
        <dbReference type="SAM" id="Phobius"/>
    </source>
</evidence>
<dbReference type="NCBIfam" id="TIGR03111">
    <property type="entry name" value="glyc2_xrt_Gpos1"/>
    <property type="match status" value="1"/>
</dbReference>